<reference evidence="3 4" key="1">
    <citation type="journal article" date="2010" name="Science">
        <title>Genomic comparison of the ants Camponotus floridanus and Harpegnathos saltator.</title>
        <authorList>
            <person name="Bonasio R."/>
            <person name="Zhang G."/>
            <person name="Ye C."/>
            <person name="Mutti N.S."/>
            <person name="Fang X."/>
            <person name="Qin N."/>
            <person name="Donahue G."/>
            <person name="Yang P."/>
            <person name="Li Q."/>
            <person name="Li C."/>
            <person name="Zhang P."/>
            <person name="Huang Z."/>
            <person name="Berger S.L."/>
            <person name="Reinberg D."/>
            <person name="Wang J."/>
            <person name="Liebig J."/>
        </authorList>
    </citation>
    <scope>NUCLEOTIDE SEQUENCE [LARGE SCALE GENOMIC DNA]</scope>
    <source>
        <strain evidence="3 4">R22 G/1</strain>
    </source>
</reference>
<dbReference type="EMBL" id="GL447257">
    <property type="protein sequence ID" value="EFN86653.1"/>
    <property type="molecule type" value="Genomic_DNA"/>
</dbReference>
<dbReference type="OMA" id="RAPNVIY"/>
<organism evidence="4">
    <name type="scientific">Harpegnathos saltator</name>
    <name type="common">Jerdon's jumping ant</name>
    <dbReference type="NCBI Taxonomy" id="610380"/>
    <lineage>
        <taxon>Eukaryota</taxon>
        <taxon>Metazoa</taxon>
        <taxon>Ecdysozoa</taxon>
        <taxon>Arthropoda</taxon>
        <taxon>Hexapoda</taxon>
        <taxon>Insecta</taxon>
        <taxon>Pterygota</taxon>
        <taxon>Neoptera</taxon>
        <taxon>Endopterygota</taxon>
        <taxon>Hymenoptera</taxon>
        <taxon>Apocrita</taxon>
        <taxon>Aculeata</taxon>
        <taxon>Formicoidea</taxon>
        <taxon>Formicidae</taxon>
        <taxon>Ponerinae</taxon>
        <taxon>Ponerini</taxon>
        <taxon>Harpegnathos</taxon>
    </lineage>
</organism>
<accession>E2BCB7</accession>
<dbReference type="AlphaFoldDB" id="E2BCB7"/>
<dbReference type="OrthoDB" id="6612717at2759"/>
<protein>
    <submittedName>
        <fullName evidence="3">Uncharacterized protein</fullName>
    </submittedName>
</protein>
<evidence type="ECO:0000313" key="4">
    <source>
        <dbReference type="Proteomes" id="UP000008237"/>
    </source>
</evidence>
<feature type="region of interest" description="Disordered" evidence="1">
    <location>
        <begin position="100"/>
        <end position="125"/>
    </location>
</feature>
<evidence type="ECO:0000256" key="1">
    <source>
        <dbReference type="SAM" id="MobiDB-lite"/>
    </source>
</evidence>
<feature type="signal peptide" evidence="2">
    <location>
        <begin position="1"/>
        <end position="21"/>
    </location>
</feature>
<feature type="chain" id="PRO_5003157237" evidence="2">
    <location>
        <begin position="22"/>
        <end position="612"/>
    </location>
</feature>
<name>E2BCB7_HARSA</name>
<sequence length="612" mass="64950">MKFSLILGIALLLTIVHIARARKLGCSSCGGSLGSGTNSCKCGDVVVKAARVPKPLYQATPEAINEAATARKVAQLISAKTYPGSAVSFSPSSQTRRSYDIRSGISHSSSSSSSSSSSAGSSSSVNLLRGPIDGGLGSVYPYSQRSTYNPGCGCGSQSKMSLELNDLLSSDTEGQVVPRFPPIGDLCAPSKQSSYEVTKVTKVTPAYPKLPDIQPPVPVCVNVVNGNGQIDRTELEKLNSATYSGLRTYNSPVRGSGSIGGFTSGGVGATATFGRYTFNIVNDAHSGISGQSSLYDNWYKGTGSGTRVSGQLGLASATAGSYVDSSAVKMSSGTNSFSEYDTSYGSVNAQGSIGSNRCTDFGEDLELPEDYSYPGQPADAVSLTLAYKNLFPHTTVYRQKWFVPEDKLAFGHRTVPVDSMPGKRPLDIPEEKLQILDKPIVELKPVTPVAVSIGVYNEQEEAKLAELEAIERERISQEEIANLSPQGGFITYGDLGYAPVDGLIVPGALARHRVLQISSGIGLADAEDVSGGCGPVGPPVPGYVPGSIVVNREVVEIEEENEDENRRNDAYHYRRYLEDMSDEEDDLDDTTSGIFARLRNTALNYGPVSCPR</sequence>
<evidence type="ECO:0000313" key="3">
    <source>
        <dbReference type="EMBL" id="EFN86653.1"/>
    </source>
</evidence>
<keyword evidence="2" id="KW-0732">Signal</keyword>
<dbReference type="STRING" id="610380.E2BCB7"/>
<keyword evidence="4" id="KW-1185">Reference proteome</keyword>
<evidence type="ECO:0000256" key="2">
    <source>
        <dbReference type="SAM" id="SignalP"/>
    </source>
</evidence>
<feature type="compositionally biased region" description="Low complexity" evidence="1">
    <location>
        <begin position="103"/>
        <end position="124"/>
    </location>
</feature>
<dbReference type="InParanoid" id="E2BCB7"/>
<dbReference type="Proteomes" id="UP000008237">
    <property type="component" value="Unassembled WGS sequence"/>
</dbReference>
<proteinExistence type="predicted"/>
<gene>
    <name evidence="3" type="ORF">EAI_03686</name>
</gene>